<reference evidence="2 3" key="1">
    <citation type="submission" date="2015-06" db="EMBL/GenBank/DDBJ databases">
        <title>Draft genome of the ant-associated black yeast Phialophora attae CBS 131958.</title>
        <authorList>
            <person name="Moreno L.F."/>
            <person name="Stielow B.J."/>
            <person name="de Hoog S."/>
            <person name="Vicente V.A."/>
            <person name="Weiss V.A."/>
            <person name="de Vries M."/>
            <person name="Cruz L.M."/>
            <person name="Souza E.M."/>
        </authorList>
    </citation>
    <scope>NUCLEOTIDE SEQUENCE [LARGE SCALE GENOMIC DNA]</scope>
    <source>
        <strain evidence="2 3">CBS 131958</strain>
    </source>
</reference>
<dbReference type="InterPro" id="IPR036412">
    <property type="entry name" value="HAD-like_sf"/>
</dbReference>
<dbReference type="GeneID" id="28735319"/>
<accession>A0A0N1H8Q6</accession>
<dbReference type="InterPro" id="IPR001757">
    <property type="entry name" value="P_typ_ATPase"/>
</dbReference>
<dbReference type="GO" id="GO:0046872">
    <property type="term" value="F:metal ion binding"/>
    <property type="evidence" value="ECO:0007669"/>
    <property type="project" value="UniProtKB-KW"/>
</dbReference>
<dbReference type="EMBL" id="LFJN01000014">
    <property type="protein sequence ID" value="KPI39795.1"/>
    <property type="molecule type" value="Genomic_DNA"/>
</dbReference>
<dbReference type="SUPFAM" id="SSF56784">
    <property type="entry name" value="HAD-like"/>
    <property type="match status" value="1"/>
</dbReference>
<comment type="caution">
    <text evidence="2">The sequence shown here is derived from an EMBL/GenBank/DDBJ whole genome shotgun (WGS) entry which is preliminary data.</text>
</comment>
<dbReference type="Proteomes" id="UP000038010">
    <property type="component" value="Unassembled WGS sequence"/>
</dbReference>
<dbReference type="InterPro" id="IPR023214">
    <property type="entry name" value="HAD_sf"/>
</dbReference>
<evidence type="ECO:0000313" key="3">
    <source>
        <dbReference type="Proteomes" id="UP000038010"/>
    </source>
</evidence>
<keyword evidence="3" id="KW-1185">Reference proteome</keyword>
<dbReference type="NCBIfam" id="TIGR01494">
    <property type="entry name" value="ATPase_P-type"/>
    <property type="match status" value="1"/>
</dbReference>
<dbReference type="AlphaFoldDB" id="A0A0N1H8Q6"/>
<organism evidence="2 3">
    <name type="scientific">Cyphellophora attinorum</name>
    <dbReference type="NCBI Taxonomy" id="1664694"/>
    <lineage>
        <taxon>Eukaryota</taxon>
        <taxon>Fungi</taxon>
        <taxon>Dikarya</taxon>
        <taxon>Ascomycota</taxon>
        <taxon>Pezizomycotina</taxon>
        <taxon>Eurotiomycetes</taxon>
        <taxon>Chaetothyriomycetidae</taxon>
        <taxon>Chaetothyriales</taxon>
        <taxon>Cyphellophoraceae</taxon>
        <taxon>Cyphellophora</taxon>
    </lineage>
</organism>
<dbReference type="GO" id="GO:0005524">
    <property type="term" value="F:ATP binding"/>
    <property type="evidence" value="ECO:0007669"/>
    <property type="project" value="InterPro"/>
</dbReference>
<proteinExistence type="predicted"/>
<evidence type="ECO:0000313" key="2">
    <source>
        <dbReference type="EMBL" id="KPI39795.1"/>
    </source>
</evidence>
<dbReference type="GO" id="GO:0016020">
    <property type="term" value="C:membrane"/>
    <property type="evidence" value="ECO:0007669"/>
    <property type="project" value="InterPro"/>
</dbReference>
<evidence type="ECO:0000256" key="1">
    <source>
        <dbReference type="ARBA" id="ARBA00022723"/>
    </source>
</evidence>
<keyword evidence="1" id="KW-0479">Metal-binding</keyword>
<gene>
    <name evidence="2" type="ORF">AB675_3392</name>
</gene>
<dbReference type="PANTHER" id="PTHR46594:SF4">
    <property type="entry name" value="P-TYPE CATION-TRANSPORTING ATPASE"/>
    <property type="match status" value="1"/>
</dbReference>
<dbReference type="RefSeq" id="XP_017999758.1">
    <property type="nucleotide sequence ID" value="XM_018143439.1"/>
</dbReference>
<protein>
    <submittedName>
        <fullName evidence="2">P-type cation-transporting ATPase</fullName>
    </submittedName>
</protein>
<dbReference type="PRINTS" id="PR00119">
    <property type="entry name" value="CATATPASE"/>
</dbReference>
<dbReference type="Gene3D" id="3.40.50.1000">
    <property type="entry name" value="HAD superfamily/HAD-like"/>
    <property type="match status" value="1"/>
</dbReference>
<sequence length="198" mass="20755">MKSTLRPEAHKVVTDLQNRGLTVHIVSGDNVSAVEHVATTLGIPHENIAAGKTPAEKCDYVKALRDAGKTTLFCGDGTNDAVAVAAADVGVQLEASSSAGGSASDVTRATADVVLLGSLEGVPRLLDVSKAAYRRIVFNFVWSAVYNVLAVLLAGGAFVKVRIPPAYAGLGEIVSIAPVIVAAMSMTWWKGWRKGKRE</sequence>
<dbReference type="GO" id="GO:0016887">
    <property type="term" value="F:ATP hydrolysis activity"/>
    <property type="evidence" value="ECO:0007669"/>
    <property type="project" value="InterPro"/>
</dbReference>
<dbReference type="Pfam" id="PF00702">
    <property type="entry name" value="Hydrolase"/>
    <property type="match status" value="1"/>
</dbReference>
<dbReference type="VEuPathDB" id="FungiDB:AB675_3392"/>
<dbReference type="STRING" id="1664694.A0A0N1H8Q6"/>
<name>A0A0N1H8Q6_9EURO</name>
<dbReference type="PANTHER" id="PTHR46594">
    <property type="entry name" value="P-TYPE CATION-TRANSPORTING ATPASE"/>
    <property type="match status" value="1"/>
</dbReference>
<dbReference type="OrthoDB" id="432719at2759"/>